<evidence type="ECO:0000313" key="2">
    <source>
        <dbReference type="EMBL" id="MFC0531629.1"/>
    </source>
</evidence>
<dbReference type="EMBL" id="JBHLUH010000060">
    <property type="protein sequence ID" value="MFC0531629.1"/>
    <property type="molecule type" value="Genomic_DNA"/>
</dbReference>
<evidence type="ECO:0000256" key="1">
    <source>
        <dbReference type="SAM" id="MobiDB-lite"/>
    </source>
</evidence>
<organism evidence="2 3">
    <name type="scientific">Phytohabitans kaempferiae</name>
    <dbReference type="NCBI Taxonomy" id="1620943"/>
    <lineage>
        <taxon>Bacteria</taxon>
        <taxon>Bacillati</taxon>
        <taxon>Actinomycetota</taxon>
        <taxon>Actinomycetes</taxon>
        <taxon>Micromonosporales</taxon>
        <taxon>Micromonosporaceae</taxon>
    </lineage>
</organism>
<feature type="region of interest" description="Disordered" evidence="1">
    <location>
        <begin position="74"/>
        <end position="93"/>
    </location>
</feature>
<protein>
    <submittedName>
        <fullName evidence="2">Uncharacterized protein</fullName>
    </submittedName>
</protein>
<dbReference type="Gene3D" id="3.40.190.10">
    <property type="entry name" value="Periplasmic binding protein-like II"/>
    <property type="match status" value="2"/>
</dbReference>
<name>A0ABV6MAU7_9ACTN</name>
<proteinExistence type="predicted"/>
<dbReference type="Proteomes" id="UP001589867">
    <property type="component" value="Unassembled WGS sequence"/>
</dbReference>
<reference evidence="2 3" key="1">
    <citation type="submission" date="2024-09" db="EMBL/GenBank/DDBJ databases">
        <authorList>
            <person name="Sun Q."/>
            <person name="Mori K."/>
        </authorList>
    </citation>
    <scope>NUCLEOTIDE SEQUENCE [LARGE SCALE GENOMIC DNA]</scope>
    <source>
        <strain evidence="2 3">TBRC 3947</strain>
    </source>
</reference>
<sequence length="93" mass="10099">MAQPRHVQLGRRHFVPVEYDPSPLLTGDVDGFLAYVTNESVIVESQGYEVTNLLYAENGLKFVTESFIATEDSIANSGTTPTPPARAALTGCR</sequence>
<dbReference type="RefSeq" id="WP_377256369.1">
    <property type="nucleotide sequence ID" value="NZ_JBHLUH010000060.1"/>
</dbReference>
<comment type="caution">
    <text evidence="2">The sequence shown here is derived from an EMBL/GenBank/DDBJ whole genome shotgun (WGS) entry which is preliminary data.</text>
</comment>
<keyword evidence="3" id="KW-1185">Reference proteome</keyword>
<gene>
    <name evidence="2" type="ORF">ACFFIA_28680</name>
</gene>
<accession>A0ABV6MAU7</accession>
<evidence type="ECO:0000313" key="3">
    <source>
        <dbReference type="Proteomes" id="UP001589867"/>
    </source>
</evidence>